<reference evidence="1" key="1">
    <citation type="submission" date="2018-11" db="EMBL/GenBank/DDBJ databases">
        <authorList>
            <consortium name="Pathogen Informatics"/>
        </authorList>
    </citation>
    <scope>NUCLEOTIDE SEQUENCE</scope>
</reference>
<dbReference type="AlphaFoldDB" id="A0A3S5B7D6"/>
<comment type="caution">
    <text evidence="1">The sequence shown here is derived from an EMBL/GenBank/DDBJ whole genome shotgun (WGS) entry which is preliminary data.</text>
</comment>
<proteinExistence type="predicted"/>
<sequence length="71" mass="8005">MKQRMGRTGDSLFTSEELRLRWTKTEYSISLPASSAGPLPDSDWRRHHPVSLLPQSVGTRLIYTTGLEDAC</sequence>
<evidence type="ECO:0000313" key="2">
    <source>
        <dbReference type="Proteomes" id="UP000784294"/>
    </source>
</evidence>
<dbReference type="EMBL" id="CAAALY010023676">
    <property type="protein sequence ID" value="VEL15164.1"/>
    <property type="molecule type" value="Genomic_DNA"/>
</dbReference>
<evidence type="ECO:0000313" key="1">
    <source>
        <dbReference type="EMBL" id="VEL15164.1"/>
    </source>
</evidence>
<organism evidence="1 2">
    <name type="scientific">Protopolystoma xenopodis</name>
    <dbReference type="NCBI Taxonomy" id="117903"/>
    <lineage>
        <taxon>Eukaryota</taxon>
        <taxon>Metazoa</taxon>
        <taxon>Spiralia</taxon>
        <taxon>Lophotrochozoa</taxon>
        <taxon>Platyhelminthes</taxon>
        <taxon>Monogenea</taxon>
        <taxon>Polyopisthocotylea</taxon>
        <taxon>Polystomatidea</taxon>
        <taxon>Polystomatidae</taxon>
        <taxon>Protopolystoma</taxon>
    </lineage>
</organism>
<accession>A0A3S5B7D6</accession>
<name>A0A3S5B7D6_9PLAT</name>
<dbReference type="Proteomes" id="UP000784294">
    <property type="component" value="Unassembled WGS sequence"/>
</dbReference>
<gene>
    <name evidence="1" type="ORF">PXEA_LOCUS8604</name>
</gene>
<keyword evidence="2" id="KW-1185">Reference proteome</keyword>
<protein>
    <submittedName>
        <fullName evidence="1">Uncharacterized protein</fullName>
    </submittedName>
</protein>